<keyword evidence="1" id="KW-0805">Transcription regulation</keyword>
<name>A0A4Y6UCJ0_9PROT</name>
<protein>
    <recommendedName>
        <fullName evidence="4">Peptidase S24/S26A/S26B/S26C domain-containing protein</fullName>
    </recommendedName>
</protein>
<dbReference type="InterPro" id="IPR036286">
    <property type="entry name" value="LexA/Signal_pep-like_sf"/>
</dbReference>
<dbReference type="CDD" id="cd06529">
    <property type="entry name" value="S24_LexA-like"/>
    <property type="match status" value="1"/>
</dbReference>
<evidence type="ECO:0000259" key="4">
    <source>
        <dbReference type="Pfam" id="PF00717"/>
    </source>
</evidence>
<dbReference type="GO" id="GO:0003677">
    <property type="term" value="F:DNA binding"/>
    <property type="evidence" value="ECO:0007669"/>
    <property type="project" value="UniProtKB-KW"/>
</dbReference>
<evidence type="ECO:0000313" key="5">
    <source>
        <dbReference type="EMBL" id="QDH13835.2"/>
    </source>
</evidence>
<dbReference type="KEGG" id="swf:E3E12_06145"/>
<dbReference type="Pfam" id="PF00717">
    <property type="entry name" value="Peptidase_S24"/>
    <property type="match status" value="1"/>
</dbReference>
<dbReference type="Gene3D" id="1.10.260.40">
    <property type="entry name" value="lambda repressor-like DNA-binding domains"/>
    <property type="match status" value="1"/>
</dbReference>
<dbReference type="EMBL" id="CP038231">
    <property type="protein sequence ID" value="QDH13835.2"/>
    <property type="molecule type" value="Genomic_DNA"/>
</dbReference>
<sequence>MEQTFTFYEVMMTTAQDNLASKAGLNGFRERFKQLVGNDNNRQFAQKVGKSDVWVAKCLDGHIPKIEAVLAVAEACGVHPSWLLFGVGQGPVPEDKSSNAHQARRPSQGTADNQAFELGTRHTELLPTQPLSSGHERMVTVPYFDVEASMGHGLTPHERVNCTPMLMSQHFLNTVLGLGEQNSLIISVRGDSMEPTIKSGARLILDTRPRSRLEGIFALTYDGDLYVKRLVRAPGKVLITSDNPLYGTVEVPDAKLVWGAPRESDEVGILGEVAHLIQPMNGRSDRFNG</sequence>
<dbReference type="RefSeq" id="WP_149498270.1">
    <property type="nucleotide sequence ID" value="NZ_CP038231.1"/>
</dbReference>
<keyword evidence="3" id="KW-0804">Transcription</keyword>
<dbReference type="SUPFAM" id="SSF51306">
    <property type="entry name" value="LexA/Signal peptidase"/>
    <property type="match status" value="1"/>
</dbReference>
<proteinExistence type="predicted"/>
<dbReference type="InterPro" id="IPR015927">
    <property type="entry name" value="Peptidase_S24_S26A/B/C"/>
</dbReference>
<feature type="domain" description="Peptidase S24/S26A/S26B/S26C" evidence="4">
    <location>
        <begin position="172"/>
        <end position="253"/>
    </location>
</feature>
<reference evidence="5 6" key="1">
    <citation type="submission" date="2019-03" db="EMBL/GenBank/DDBJ databases">
        <title>The complete genome sequence of Swingsia_sp. F3b2 LMG30590(T).</title>
        <authorList>
            <person name="Chua K.-O."/>
            <person name="Chan K.-G."/>
            <person name="See-Too W.-S."/>
        </authorList>
    </citation>
    <scope>NUCLEOTIDE SEQUENCE [LARGE SCALE GENOMIC DNA]</scope>
    <source>
        <strain evidence="5 6">F3b2</strain>
    </source>
</reference>
<evidence type="ECO:0000256" key="1">
    <source>
        <dbReference type="ARBA" id="ARBA00023015"/>
    </source>
</evidence>
<dbReference type="Gene3D" id="2.10.109.10">
    <property type="entry name" value="Umud Fragment, subunit A"/>
    <property type="match status" value="1"/>
</dbReference>
<dbReference type="OrthoDB" id="528805at2"/>
<dbReference type="InterPro" id="IPR010982">
    <property type="entry name" value="Lambda_DNA-bd_dom_sf"/>
</dbReference>
<dbReference type="AlphaFoldDB" id="A0A4Y6UCJ0"/>
<evidence type="ECO:0000313" key="6">
    <source>
        <dbReference type="Proteomes" id="UP000318709"/>
    </source>
</evidence>
<evidence type="ECO:0000256" key="2">
    <source>
        <dbReference type="ARBA" id="ARBA00023125"/>
    </source>
</evidence>
<keyword evidence="2" id="KW-0238">DNA-binding</keyword>
<accession>A0A4Y6UCJ0</accession>
<dbReference type="PANTHER" id="PTHR40661">
    <property type="match status" value="1"/>
</dbReference>
<keyword evidence="6" id="KW-1185">Reference proteome</keyword>
<evidence type="ECO:0000256" key="3">
    <source>
        <dbReference type="ARBA" id="ARBA00023163"/>
    </source>
</evidence>
<dbReference type="Proteomes" id="UP000318709">
    <property type="component" value="Chromosome"/>
</dbReference>
<dbReference type="InterPro" id="IPR039418">
    <property type="entry name" value="LexA-like"/>
</dbReference>
<organism evidence="5 6">
    <name type="scientific">Formicincola oecophyllae</name>
    <dbReference type="NCBI Taxonomy" id="2558361"/>
    <lineage>
        <taxon>Bacteria</taxon>
        <taxon>Pseudomonadati</taxon>
        <taxon>Pseudomonadota</taxon>
        <taxon>Alphaproteobacteria</taxon>
        <taxon>Acetobacterales</taxon>
        <taxon>Acetobacteraceae</taxon>
        <taxon>Formicincola</taxon>
    </lineage>
</organism>
<gene>
    <name evidence="5" type="ORF">E3E12_06145</name>
</gene>
<dbReference type="PANTHER" id="PTHR40661:SF3">
    <property type="entry name" value="FELS-1 PROPHAGE TRANSCRIPTIONAL REGULATOR"/>
    <property type="match status" value="1"/>
</dbReference>